<dbReference type="OMA" id="EISPWES"/>
<evidence type="ECO:0000313" key="2">
    <source>
        <dbReference type="EMBL" id="KAH9316510.1"/>
    </source>
</evidence>
<keyword evidence="3" id="KW-1185">Reference proteome</keyword>
<dbReference type="EMBL" id="JAHRHJ020000005">
    <property type="protein sequence ID" value="KAH9316510.1"/>
    <property type="molecule type" value="Genomic_DNA"/>
</dbReference>
<dbReference type="PANTHER" id="PTHR34223:SF51">
    <property type="entry name" value="OS06G0556300 PROTEIN"/>
    <property type="match status" value="1"/>
</dbReference>
<name>A0AA38G7C3_TAXCH</name>
<dbReference type="InterPro" id="IPR001810">
    <property type="entry name" value="F-box_dom"/>
</dbReference>
<gene>
    <name evidence="2" type="ORF">KI387_025137</name>
</gene>
<dbReference type="Gene3D" id="3.80.10.10">
    <property type="entry name" value="Ribonuclease Inhibitor"/>
    <property type="match status" value="1"/>
</dbReference>
<dbReference type="InterPro" id="IPR032675">
    <property type="entry name" value="LRR_dom_sf"/>
</dbReference>
<dbReference type="InterPro" id="IPR036047">
    <property type="entry name" value="F-box-like_dom_sf"/>
</dbReference>
<proteinExistence type="predicted"/>
<dbReference type="Gene3D" id="1.20.1280.50">
    <property type="match status" value="1"/>
</dbReference>
<organism evidence="2 3">
    <name type="scientific">Taxus chinensis</name>
    <name type="common">Chinese yew</name>
    <name type="synonym">Taxus wallichiana var. chinensis</name>
    <dbReference type="NCBI Taxonomy" id="29808"/>
    <lineage>
        <taxon>Eukaryota</taxon>
        <taxon>Viridiplantae</taxon>
        <taxon>Streptophyta</taxon>
        <taxon>Embryophyta</taxon>
        <taxon>Tracheophyta</taxon>
        <taxon>Spermatophyta</taxon>
        <taxon>Pinopsida</taxon>
        <taxon>Pinidae</taxon>
        <taxon>Conifers II</taxon>
        <taxon>Cupressales</taxon>
        <taxon>Taxaceae</taxon>
        <taxon>Taxus</taxon>
    </lineage>
</organism>
<dbReference type="SUPFAM" id="SSF81383">
    <property type="entry name" value="F-box domain"/>
    <property type="match status" value="1"/>
</dbReference>
<dbReference type="PANTHER" id="PTHR34223">
    <property type="entry name" value="OS11G0201299 PROTEIN"/>
    <property type="match status" value="1"/>
</dbReference>
<sequence>MTSRMERPMTRQIKRALANDRLSDLPDNLLSHEILPKISFRYAVRCSVLSRRWRFLWKEMPQLHFCCQDFEKQKEDEIQAIIENALEENKSATLHSFQLQIALASTYYNLMKLNNAHSWVHSWVQRAAQKRVKRITIEFFARDPKNAKKFKFSLMFELGDSVLSLMDLCPNLQILGVRACRELRNLKINAPNLQNLSVHNCEELENLKVSAPKLGFLDVGFFRPATSFEVVSLHLTEIKLEQSATTQGLQLLKGISTAESVKKVTLLNRDGANQDVPSVSVLDSFPSLQELTIHGRCFEEMISVNKVAEGVKLANLKKVHVHIGPEMDEKAVALLGFLLRNCSLNAMRIFLPPRCSKIIQKKLLDLKKEFPESKMFINRM</sequence>
<dbReference type="AlphaFoldDB" id="A0AA38G7C3"/>
<evidence type="ECO:0000313" key="3">
    <source>
        <dbReference type="Proteomes" id="UP000824469"/>
    </source>
</evidence>
<dbReference type="SUPFAM" id="SSF52047">
    <property type="entry name" value="RNI-like"/>
    <property type="match status" value="1"/>
</dbReference>
<accession>A0AA38G7C3</accession>
<protein>
    <recommendedName>
        <fullName evidence="1">F-box domain-containing protein</fullName>
    </recommendedName>
</protein>
<reference evidence="2 3" key="1">
    <citation type="journal article" date="2021" name="Nat. Plants">
        <title>The Taxus genome provides insights into paclitaxel biosynthesis.</title>
        <authorList>
            <person name="Xiong X."/>
            <person name="Gou J."/>
            <person name="Liao Q."/>
            <person name="Li Y."/>
            <person name="Zhou Q."/>
            <person name="Bi G."/>
            <person name="Li C."/>
            <person name="Du R."/>
            <person name="Wang X."/>
            <person name="Sun T."/>
            <person name="Guo L."/>
            <person name="Liang H."/>
            <person name="Lu P."/>
            <person name="Wu Y."/>
            <person name="Zhang Z."/>
            <person name="Ro D.K."/>
            <person name="Shang Y."/>
            <person name="Huang S."/>
            <person name="Yan J."/>
        </authorList>
    </citation>
    <scope>NUCLEOTIDE SEQUENCE [LARGE SCALE GENOMIC DNA]</scope>
    <source>
        <strain evidence="2">Ta-2019</strain>
    </source>
</reference>
<comment type="caution">
    <text evidence="2">The sequence shown here is derived from an EMBL/GenBank/DDBJ whole genome shotgun (WGS) entry which is preliminary data.</text>
</comment>
<dbReference type="Pfam" id="PF00646">
    <property type="entry name" value="F-box"/>
    <property type="match status" value="1"/>
</dbReference>
<feature type="domain" description="F-box" evidence="1">
    <location>
        <begin position="22"/>
        <end position="61"/>
    </location>
</feature>
<evidence type="ECO:0000259" key="1">
    <source>
        <dbReference type="Pfam" id="PF00646"/>
    </source>
</evidence>
<dbReference type="InterPro" id="IPR053197">
    <property type="entry name" value="F-box_SCFL_complex_component"/>
</dbReference>
<dbReference type="Proteomes" id="UP000824469">
    <property type="component" value="Unassembled WGS sequence"/>
</dbReference>